<organism evidence="1 2">
    <name type="scientific">Candidatus Nitrosocosmicus franklandianus</name>
    <dbReference type="NCBI Taxonomy" id="1798806"/>
    <lineage>
        <taxon>Archaea</taxon>
        <taxon>Nitrososphaerota</taxon>
        <taxon>Nitrososphaeria</taxon>
        <taxon>Nitrososphaerales</taxon>
        <taxon>Nitrososphaeraceae</taxon>
        <taxon>Candidatus Nitrosocosmicus</taxon>
    </lineage>
</organism>
<dbReference type="AlphaFoldDB" id="A0A484IAL4"/>
<dbReference type="EMBL" id="LR216287">
    <property type="protein sequence ID" value="VFJ13872.1"/>
    <property type="molecule type" value="Genomic_DNA"/>
</dbReference>
<proteinExistence type="predicted"/>
<dbReference type="KEGG" id="nfn:NFRAN_1550"/>
<accession>A0A484IAL4</accession>
<protein>
    <submittedName>
        <fullName evidence="1">Uncharacterized protein</fullName>
    </submittedName>
</protein>
<reference evidence="1 2" key="1">
    <citation type="submission" date="2019-02" db="EMBL/GenBank/DDBJ databases">
        <authorList>
            <person name="Lehtovirta-Morley E L."/>
        </authorList>
    </citation>
    <scope>NUCLEOTIDE SEQUENCE [LARGE SCALE GENOMIC DNA]</scope>
    <source>
        <strain evidence="1">NFRAN1</strain>
    </source>
</reference>
<keyword evidence="2" id="KW-1185">Reference proteome</keyword>
<evidence type="ECO:0000313" key="1">
    <source>
        <dbReference type="EMBL" id="VFJ13872.1"/>
    </source>
</evidence>
<evidence type="ECO:0000313" key="2">
    <source>
        <dbReference type="Proteomes" id="UP000294299"/>
    </source>
</evidence>
<gene>
    <name evidence="1" type="ORF">NFRAN_1550</name>
</gene>
<dbReference type="Proteomes" id="UP000294299">
    <property type="component" value="Chromosome NFRAN"/>
</dbReference>
<sequence>MLPDWFLTSILSLFEDAFFESFLDDSDVEDDEDVDILSFGRRCL</sequence>
<name>A0A484IAL4_9ARCH</name>